<accession>A0A6I4M9X0</accession>
<evidence type="ECO:0000313" key="3">
    <source>
        <dbReference type="Proteomes" id="UP000462055"/>
    </source>
</evidence>
<dbReference type="InterPro" id="IPR017592">
    <property type="entry name" value="Pilus_assmbl_Flp-typ_CpaB"/>
</dbReference>
<name>A0A6I4M9X0_9ACTN</name>
<dbReference type="Proteomes" id="UP000462055">
    <property type="component" value="Unassembled WGS sequence"/>
</dbReference>
<dbReference type="RefSeq" id="WP_151593124.1">
    <property type="nucleotide sequence ID" value="NZ_WBMS02000006.1"/>
</dbReference>
<dbReference type="SMART" id="SM00858">
    <property type="entry name" value="SAF"/>
    <property type="match status" value="1"/>
</dbReference>
<dbReference type="CDD" id="cd11614">
    <property type="entry name" value="SAF_CpaB_FlgA_like"/>
    <property type="match status" value="1"/>
</dbReference>
<sequence>MNPRQRRGVLLMILAAVGAVTVFVSVLGYVGSVRAEVGEKRQVLRLKVAVPAYGRLDPGMVERVEMPAKWSPGTMLTDPASVAGKVAPTALVAGAYLQQGMLIDAPLLQPGQREIAIMIDAETGVAGKVKPGMVVDIYATFQQQSQRDQKSCASRIIRRAQVIQVGRTTRQRSGSSAQDVNTVVPITFALAADDSVKLTYAEAFASHVRLALIGGDQTDAASDPVRKLGAICDMPAAR</sequence>
<proteinExistence type="predicted"/>
<dbReference type="NCBIfam" id="TIGR03177">
    <property type="entry name" value="pilus_cpaB"/>
    <property type="match status" value="1"/>
</dbReference>
<dbReference type="Pfam" id="PF16976">
    <property type="entry name" value="RcpC"/>
    <property type="match status" value="1"/>
</dbReference>
<evidence type="ECO:0000313" key="2">
    <source>
        <dbReference type="EMBL" id="MWA00591.1"/>
    </source>
</evidence>
<feature type="domain" description="SAF" evidence="1">
    <location>
        <begin position="41"/>
        <end position="103"/>
    </location>
</feature>
<organism evidence="2 3">
    <name type="scientific">Actinomadura physcomitrii</name>
    <dbReference type="NCBI Taxonomy" id="2650748"/>
    <lineage>
        <taxon>Bacteria</taxon>
        <taxon>Bacillati</taxon>
        <taxon>Actinomycetota</taxon>
        <taxon>Actinomycetes</taxon>
        <taxon>Streptosporangiales</taxon>
        <taxon>Thermomonosporaceae</taxon>
        <taxon>Actinomadura</taxon>
    </lineage>
</organism>
<dbReference type="InterPro" id="IPR013974">
    <property type="entry name" value="SAF"/>
</dbReference>
<dbReference type="AlphaFoldDB" id="A0A6I4M9X0"/>
<dbReference type="InterPro" id="IPR031571">
    <property type="entry name" value="RcpC_dom"/>
</dbReference>
<evidence type="ECO:0000259" key="1">
    <source>
        <dbReference type="SMART" id="SM00858"/>
    </source>
</evidence>
<reference evidence="2" key="1">
    <citation type="submission" date="2019-12" db="EMBL/GenBank/DDBJ databases">
        <title>Actinomadura physcomitrii sp. nov., a novel actinomycete isolated from moss [Physcomitrium sphaericum (Ludw) Fuernr].</title>
        <authorList>
            <person name="Zhuang X."/>
        </authorList>
    </citation>
    <scope>NUCLEOTIDE SEQUENCE [LARGE SCALE GENOMIC DNA]</scope>
    <source>
        <strain evidence="2">LD22</strain>
    </source>
</reference>
<dbReference type="EMBL" id="WBMS02000006">
    <property type="protein sequence ID" value="MWA00591.1"/>
    <property type="molecule type" value="Genomic_DNA"/>
</dbReference>
<gene>
    <name evidence="2" type="primary">cpaB</name>
    <name evidence="2" type="ORF">F8568_009410</name>
</gene>
<dbReference type="Pfam" id="PF08666">
    <property type="entry name" value="SAF"/>
    <property type="match status" value="1"/>
</dbReference>
<keyword evidence="3" id="KW-1185">Reference proteome</keyword>
<protein>
    <submittedName>
        <fullName evidence="2">Flp pilus assembly protein CpaB</fullName>
    </submittedName>
</protein>
<comment type="caution">
    <text evidence="2">The sequence shown here is derived from an EMBL/GenBank/DDBJ whole genome shotgun (WGS) entry which is preliminary data.</text>
</comment>